<name>A0A0W7WL47_9RHOB</name>
<dbReference type="Proteomes" id="UP000054396">
    <property type="component" value="Unassembled WGS sequence"/>
</dbReference>
<dbReference type="SUPFAM" id="SSF52743">
    <property type="entry name" value="Subtilisin-like"/>
    <property type="match status" value="1"/>
</dbReference>
<organism evidence="2 3">
    <name type="scientific">Pseudoponticoccus marisrubri</name>
    <dbReference type="NCBI Taxonomy" id="1685382"/>
    <lineage>
        <taxon>Bacteria</taxon>
        <taxon>Pseudomonadati</taxon>
        <taxon>Pseudomonadota</taxon>
        <taxon>Alphaproteobacteria</taxon>
        <taxon>Rhodobacterales</taxon>
        <taxon>Roseobacteraceae</taxon>
        <taxon>Pseudoponticoccus</taxon>
    </lineage>
</organism>
<dbReference type="OrthoDB" id="8010691at2"/>
<sequence length="687" mass="73740">MAMHWTDPETGGFRDAYLDWARLLQRRRDALPPARPVRGIEYEPIFVRLTTDHAPATQRQRLRQAVEDPEGPLLMDAHEHERLTDPAPLPGLAEEYALYRPMGTPDSDHHDLFTVLDTGSPVWLDTAPAGPVETAEIPPSPHPGAPIVALIDDGIGFLNARFRRRLPSGGYESRFHAIWLQAQERGHDARRRVLAGDVLGKPEIDVLLQAGAEGDHYAALNARLFPCGTRRATNFGTSHGTHVLDLAAGADAETPDTPAARWPLLGVQLPPEAVEDTSGTRLESYMLQGLRWILQAARKVDPAAPVIVNLSLGIVAGPKDGSRFIEYQMAREASLWEAATGQPVRLVWAFGNNRRSRLVAAFPYEAAAPRHATDREVTWRVQPDDHSASFVEIHPRGAESGQLQVALTAPDGTGSGFHALRPGEMRSLLDGESPVARIYHVPSRDFGTGVQQPAHYVLALAPTAGRRRGEPTAPHGAWQVHTRLTSPDAAEVLLQIQRDDSRGGGSLQARQSYFDDPAAHAWEDETASHAGHAAGCPVTPAGSHSALVTAPARQVFSVGAAQWSPRTVGMSAENLRPARYSAQGAAWSVPGPTLACIAEGPPFRPGSLGSGTLSGSARHQGGTSAAAGRLSRALALSLATSGQPRGGSGHLEDFDPEVVTLIPVPQELSDRMSAVIVSAHDPTRLPC</sequence>
<gene>
    <name evidence="2" type="ORF">AVJ23_08605</name>
</gene>
<feature type="region of interest" description="Disordered" evidence="1">
    <location>
        <begin position="607"/>
        <end position="626"/>
    </location>
</feature>
<protein>
    <recommendedName>
        <fullName evidence="4">Peptidase S8/S53 domain-containing protein</fullName>
    </recommendedName>
</protein>
<dbReference type="GO" id="GO:0006508">
    <property type="term" value="P:proteolysis"/>
    <property type="evidence" value="ECO:0007669"/>
    <property type="project" value="InterPro"/>
</dbReference>
<keyword evidence="3" id="KW-1185">Reference proteome</keyword>
<dbReference type="AlphaFoldDB" id="A0A0W7WL47"/>
<evidence type="ECO:0008006" key="4">
    <source>
        <dbReference type="Google" id="ProtNLM"/>
    </source>
</evidence>
<dbReference type="InterPro" id="IPR036852">
    <property type="entry name" value="Peptidase_S8/S53_dom_sf"/>
</dbReference>
<proteinExistence type="predicted"/>
<evidence type="ECO:0000313" key="3">
    <source>
        <dbReference type="Proteomes" id="UP000054396"/>
    </source>
</evidence>
<evidence type="ECO:0000256" key="1">
    <source>
        <dbReference type="SAM" id="MobiDB-lite"/>
    </source>
</evidence>
<evidence type="ECO:0000313" key="2">
    <source>
        <dbReference type="EMBL" id="KUF11314.1"/>
    </source>
</evidence>
<dbReference type="EMBL" id="LPXO01000004">
    <property type="protein sequence ID" value="KUF11314.1"/>
    <property type="molecule type" value="Genomic_DNA"/>
</dbReference>
<accession>A0A0W7WL47</accession>
<dbReference type="Gene3D" id="3.40.50.200">
    <property type="entry name" value="Peptidase S8/S53 domain"/>
    <property type="match status" value="1"/>
</dbReference>
<dbReference type="GO" id="GO:0004252">
    <property type="term" value="F:serine-type endopeptidase activity"/>
    <property type="evidence" value="ECO:0007669"/>
    <property type="project" value="InterPro"/>
</dbReference>
<dbReference type="Gene3D" id="2.60.120.1290">
    <property type="match status" value="1"/>
</dbReference>
<comment type="caution">
    <text evidence="2">The sequence shown here is derived from an EMBL/GenBank/DDBJ whole genome shotgun (WGS) entry which is preliminary data.</text>
</comment>
<reference evidence="2 3" key="1">
    <citation type="submission" date="2015-12" db="EMBL/GenBank/DDBJ databases">
        <authorList>
            <person name="Shamseldin A."/>
            <person name="Moawad H."/>
            <person name="Abd El-Rahim W.M."/>
            <person name="Sadowsky M.J."/>
        </authorList>
    </citation>
    <scope>NUCLEOTIDE SEQUENCE [LARGE SCALE GENOMIC DNA]</scope>
    <source>
        <strain evidence="2 3">SJ5A-1</strain>
    </source>
</reference>
<dbReference type="STRING" id="1685382.AVJ23_08605"/>